<dbReference type="Pfam" id="PF13462">
    <property type="entry name" value="Thioredoxin_4"/>
    <property type="match status" value="1"/>
</dbReference>
<evidence type="ECO:0000313" key="9">
    <source>
        <dbReference type="EMBL" id="VHO00415.1"/>
    </source>
</evidence>
<feature type="transmembrane region" description="Helical" evidence="7">
    <location>
        <begin position="36"/>
        <end position="55"/>
    </location>
</feature>
<proteinExistence type="inferred from homology"/>
<keyword evidence="3" id="KW-0560">Oxidoreductase</keyword>
<keyword evidence="5" id="KW-0676">Redox-active center</keyword>
<comment type="similarity">
    <text evidence="1">Belongs to the thioredoxin family. DsbA subfamily.</text>
</comment>
<dbReference type="RefSeq" id="WP_148417541.1">
    <property type="nucleotide sequence ID" value="NZ_LR584267.1"/>
</dbReference>
<dbReference type="SUPFAM" id="SSF52833">
    <property type="entry name" value="Thioredoxin-like"/>
    <property type="match status" value="1"/>
</dbReference>
<dbReference type="PANTHER" id="PTHR13887:SF14">
    <property type="entry name" value="DISULFIDE BOND FORMATION PROTEIN D"/>
    <property type="match status" value="1"/>
</dbReference>
<protein>
    <submittedName>
        <fullName evidence="9">Disulfide bond formation protein D</fullName>
    </submittedName>
</protein>
<evidence type="ECO:0000256" key="7">
    <source>
        <dbReference type="SAM" id="Phobius"/>
    </source>
</evidence>
<evidence type="ECO:0000256" key="2">
    <source>
        <dbReference type="ARBA" id="ARBA00022729"/>
    </source>
</evidence>
<dbReference type="InterPro" id="IPR012336">
    <property type="entry name" value="Thioredoxin-like_fold"/>
</dbReference>
<feature type="compositionally biased region" description="Basic and acidic residues" evidence="6">
    <location>
        <begin position="1"/>
        <end position="10"/>
    </location>
</feature>
<feature type="domain" description="Thioredoxin-like fold" evidence="8">
    <location>
        <begin position="88"/>
        <end position="253"/>
    </location>
</feature>
<organism evidence="9 10">
    <name type="scientific">Lawsonella clevelandensis</name>
    <dbReference type="NCBI Taxonomy" id="1528099"/>
    <lineage>
        <taxon>Bacteria</taxon>
        <taxon>Bacillati</taxon>
        <taxon>Actinomycetota</taxon>
        <taxon>Actinomycetes</taxon>
        <taxon>Mycobacteriales</taxon>
        <taxon>Lawsonellaceae</taxon>
        <taxon>Lawsonella</taxon>
    </lineage>
</organism>
<gene>
    <name evidence="9" type="primary">bdbD</name>
    <name evidence="9" type="ORF">LC603019_00737</name>
</gene>
<name>A0A5E3ZX00_9ACTN</name>
<keyword evidence="7" id="KW-1133">Transmembrane helix</keyword>
<keyword evidence="7" id="KW-0812">Transmembrane</keyword>
<reference evidence="9 10" key="1">
    <citation type="submission" date="2019-04" db="EMBL/GenBank/DDBJ databases">
        <authorList>
            <person name="Seth-Smith MB H."/>
            <person name="Seth-Smith H."/>
        </authorList>
    </citation>
    <scope>NUCLEOTIDE SEQUENCE [LARGE SCALE GENOMIC DNA]</scope>
    <source>
        <strain evidence="9">USB-603019</strain>
    </source>
</reference>
<keyword evidence="2" id="KW-0732">Signal</keyword>
<sequence>MTDKPADERKRRAARRRAAQRQRKAGGLNWRSWEPWVLITIVVAIVAVIVTLIVTTNSNKNNLSSPEAQIDPGRFSSDSYGLAHRRNDGLSIGDLDAPVVLIDYGDLRCPYCAKWMEQVEPELVDKYVRTGKLRIEFRNMVLFDQPSLLGARAVIAAAQQGKGYALMQKIYSTMPHKGHGEITVPLVRKWAEELQLKDIDHFMKDAQSTKFDAQIAEGKQEAHSMGFQSVPAFLINGYPVLGARETQTYIDIIESALLALDK</sequence>
<dbReference type="InterPro" id="IPR036249">
    <property type="entry name" value="Thioredoxin-like_sf"/>
</dbReference>
<dbReference type="PANTHER" id="PTHR13887">
    <property type="entry name" value="GLUTATHIONE S-TRANSFERASE KAPPA"/>
    <property type="match status" value="1"/>
</dbReference>
<keyword evidence="10" id="KW-1185">Reference proteome</keyword>
<evidence type="ECO:0000259" key="8">
    <source>
        <dbReference type="Pfam" id="PF13462"/>
    </source>
</evidence>
<feature type="region of interest" description="Disordered" evidence="6">
    <location>
        <begin position="1"/>
        <end position="20"/>
    </location>
</feature>
<keyword evidence="4" id="KW-1015">Disulfide bond</keyword>
<evidence type="ECO:0000256" key="6">
    <source>
        <dbReference type="SAM" id="MobiDB-lite"/>
    </source>
</evidence>
<accession>A0A5E3ZX00</accession>
<evidence type="ECO:0000256" key="3">
    <source>
        <dbReference type="ARBA" id="ARBA00023002"/>
    </source>
</evidence>
<evidence type="ECO:0000256" key="1">
    <source>
        <dbReference type="ARBA" id="ARBA00005791"/>
    </source>
</evidence>
<evidence type="ECO:0000313" key="10">
    <source>
        <dbReference type="Proteomes" id="UP000324288"/>
    </source>
</evidence>
<feature type="compositionally biased region" description="Basic residues" evidence="6">
    <location>
        <begin position="11"/>
        <end position="20"/>
    </location>
</feature>
<evidence type="ECO:0000256" key="5">
    <source>
        <dbReference type="ARBA" id="ARBA00023284"/>
    </source>
</evidence>
<dbReference type="AlphaFoldDB" id="A0A5E3ZX00"/>
<keyword evidence="7" id="KW-0472">Membrane</keyword>
<dbReference type="GO" id="GO:0016491">
    <property type="term" value="F:oxidoreductase activity"/>
    <property type="evidence" value="ECO:0007669"/>
    <property type="project" value="UniProtKB-KW"/>
</dbReference>
<dbReference type="EMBL" id="LR584267">
    <property type="protein sequence ID" value="VHO00415.1"/>
    <property type="molecule type" value="Genomic_DNA"/>
</dbReference>
<evidence type="ECO:0000256" key="4">
    <source>
        <dbReference type="ARBA" id="ARBA00023157"/>
    </source>
</evidence>
<dbReference type="Proteomes" id="UP000324288">
    <property type="component" value="Chromosome"/>
</dbReference>
<dbReference type="Gene3D" id="3.40.30.10">
    <property type="entry name" value="Glutaredoxin"/>
    <property type="match status" value="1"/>
</dbReference>